<dbReference type="Pfam" id="PF04545">
    <property type="entry name" value="Sigma70_r4"/>
    <property type="match status" value="1"/>
</dbReference>
<keyword evidence="3" id="KW-0731">Sigma factor</keyword>
<dbReference type="Gene3D" id="1.10.10.10">
    <property type="entry name" value="Winged helix-like DNA-binding domain superfamily/Winged helix DNA-binding domain"/>
    <property type="match status" value="1"/>
</dbReference>
<dbReference type="PANTHER" id="PTHR43133">
    <property type="entry name" value="RNA POLYMERASE ECF-TYPE SIGMA FACTO"/>
    <property type="match status" value="1"/>
</dbReference>
<dbReference type="InterPro" id="IPR039425">
    <property type="entry name" value="RNA_pol_sigma-70-like"/>
</dbReference>
<dbReference type="InterPro" id="IPR007627">
    <property type="entry name" value="RNA_pol_sigma70_r2"/>
</dbReference>
<dbReference type="Gene3D" id="1.10.1740.10">
    <property type="match status" value="1"/>
</dbReference>
<gene>
    <name evidence="8" type="ORF">SAMN05444363_1143</name>
</gene>
<proteinExistence type="inferred from homology"/>
<evidence type="ECO:0000256" key="5">
    <source>
        <dbReference type="ARBA" id="ARBA00023163"/>
    </source>
</evidence>
<feature type="domain" description="RNA polymerase sigma-70 region 2" evidence="6">
    <location>
        <begin position="29"/>
        <end position="96"/>
    </location>
</feature>
<dbReference type="PANTHER" id="PTHR43133:SF62">
    <property type="entry name" value="RNA POLYMERASE SIGMA FACTOR SIGZ"/>
    <property type="match status" value="1"/>
</dbReference>
<keyword evidence="5" id="KW-0804">Transcription</keyword>
<dbReference type="InterPro" id="IPR036388">
    <property type="entry name" value="WH-like_DNA-bd_sf"/>
</dbReference>
<name>A0A1M6CX48_9FLAO</name>
<dbReference type="STRING" id="415425.SAMN05444363_1143"/>
<evidence type="ECO:0000313" key="8">
    <source>
        <dbReference type="EMBL" id="SHI65539.1"/>
    </source>
</evidence>
<dbReference type="InterPro" id="IPR013324">
    <property type="entry name" value="RNA_pol_sigma_r3/r4-like"/>
</dbReference>
<keyword evidence="4" id="KW-0238">DNA-binding</keyword>
<reference evidence="9" key="1">
    <citation type="submission" date="2016-11" db="EMBL/GenBank/DDBJ databases">
        <authorList>
            <person name="Varghese N."/>
            <person name="Submissions S."/>
        </authorList>
    </citation>
    <scope>NUCLEOTIDE SEQUENCE [LARGE SCALE GENOMIC DNA]</scope>
    <source>
        <strain evidence="9">DSM 18829</strain>
    </source>
</reference>
<evidence type="ECO:0000256" key="4">
    <source>
        <dbReference type="ARBA" id="ARBA00023125"/>
    </source>
</evidence>
<accession>A0A1M6CX48</accession>
<evidence type="ECO:0000256" key="1">
    <source>
        <dbReference type="ARBA" id="ARBA00010641"/>
    </source>
</evidence>
<keyword evidence="9" id="KW-1185">Reference proteome</keyword>
<dbReference type="InterPro" id="IPR014284">
    <property type="entry name" value="RNA_pol_sigma-70_dom"/>
</dbReference>
<feature type="domain" description="RNA polymerase sigma-70 region 4" evidence="7">
    <location>
        <begin position="133"/>
        <end position="179"/>
    </location>
</feature>
<dbReference type="EMBL" id="FQZI01000002">
    <property type="protein sequence ID" value="SHI65539.1"/>
    <property type="molecule type" value="Genomic_DNA"/>
</dbReference>
<sequence>MFVIQTLFMSQEEIVTLLLKKDDKAYSVLYDMYAKSLFAVIINLINDREEAEDVLQEVFVKIWKNIDTYNESKGRFYTWMINIARNSAIDKLRSKNFNKSKKNLSTDNFVHLLDESNKSAFKIDAIGIQEFIKKLKPKCIALIDLLFFKGYTQVEASEELEIPLGTVKTQNRNCINDLRTFLKV</sequence>
<evidence type="ECO:0000256" key="2">
    <source>
        <dbReference type="ARBA" id="ARBA00023015"/>
    </source>
</evidence>
<dbReference type="InterPro" id="IPR007630">
    <property type="entry name" value="RNA_pol_sigma70_r4"/>
</dbReference>
<dbReference type="GO" id="GO:0006352">
    <property type="term" value="P:DNA-templated transcription initiation"/>
    <property type="evidence" value="ECO:0007669"/>
    <property type="project" value="InterPro"/>
</dbReference>
<dbReference type="SUPFAM" id="SSF88946">
    <property type="entry name" value="Sigma2 domain of RNA polymerase sigma factors"/>
    <property type="match status" value="1"/>
</dbReference>
<keyword evidence="2" id="KW-0805">Transcription regulation</keyword>
<dbReference type="Pfam" id="PF04542">
    <property type="entry name" value="Sigma70_r2"/>
    <property type="match status" value="1"/>
</dbReference>
<comment type="similarity">
    <text evidence="1">Belongs to the sigma-70 factor family. ECF subfamily.</text>
</comment>
<evidence type="ECO:0000256" key="3">
    <source>
        <dbReference type="ARBA" id="ARBA00023082"/>
    </source>
</evidence>
<dbReference type="InterPro" id="IPR013325">
    <property type="entry name" value="RNA_pol_sigma_r2"/>
</dbReference>
<dbReference type="AlphaFoldDB" id="A0A1M6CX48"/>
<evidence type="ECO:0000313" key="9">
    <source>
        <dbReference type="Proteomes" id="UP000184488"/>
    </source>
</evidence>
<organism evidence="8 9">
    <name type="scientific">Flavobacterium terrae</name>
    <dbReference type="NCBI Taxonomy" id="415425"/>
    <lineage>
        <taxon>Bacteria</taxon>
        <taxon>Pseudomonadati</taxon>
        <taxon>Bacteroidota</taxon>
        <taxon>Flavobacteriia</taxon>
        <taxon>Flavobacteriales</taxon>
        <taxon>Flavobacteriaceae</taxon>
        <taxon>Flavobacterium</taxon>
    </lineage>
</organism>
<dbReference type="NCBIfam" id="TIGR02937">
    <property type="entry name" value="sigma70-ECF"/>
    <property type="match status" value="1"/>
</dbReference>
<dbReference type="SUPFAM" id="SSF88659">
    <property type="entry name" value="Sigma3 and sigma4 domains of RNA polymerase sigma factors"/>
    <property type="match status" value="1"/>
</dbReference>
<evidence type="ECO:0000259" key="7">
    <source>
        <dbReference type="Pfam" id="PF04545"/>
    </source>
</evidence>
<dbReference type="GO" id="GO:0003677">
    <property type="term" value="F:DNA binding"/>
    <property type="evidence" value="ECO:0007669"/>
    <property type="project" value="UniProtKB-KW"/>
</dbReference>
<protein>
    <submittedName>
        <fullName evidence="8">RNA polymerase sigma-70 factor, ECF subfamily</fullName>
    </submittedName>
</protein>
<evidence type="ECO:0000259" key="6">
    <source>
        <dbReference type="Pfam" id="PF04542"/>
    </source>
</evidence>
<dbReference type="Proteomes" id="UP000184488">
    <property type="component" value="Unassembled WGS sequence"/>
</dbReference>
<dbReference type="GO" id="GO:0016987">
    <property type="term" value="F:sigma factor activity"/>
    <property type="evidence" value="ECO:0007669"/>
    <property type="project" value="UniProtKB-KW"/>
</dbReference>